<sequence>MQISLSFLASLLALSCTAAALDSAALLGINCRGSAGCAGSGAIGGQGTRLSQIKKEIDQVDNNRHFNNGEHIACLNNKLGTGICAFFQNTSGGGNGADAKRLVQDLLNHGCSACGSVPTNPGNDVSKGQLTVNYVGKP</sequence>
<reference evidence="3 4" key="1">
    <citation type="submission" date="2019-04" db="EMBL/GenBank/DDBJ databases">
        <title>Friends and foes A comparative genomics study of 23 Aspergillus species from section Flavi.</title>
        <authorList>
            <consortium name="DOE Joint Genome Institute"/>
            <person name="Kjaerbolling I."/>
            <person name="Vesth T."/>
            <person name="Frisvad J.C."/>
            <person name="Nybo J.L."/>
            <person name="Theobald S."/>
            <person name="Kildgaard S."/>
            <person name="Isbrandt T."/>
            <person name="Kuo A."/>
            <person name="Sato A."/>
            <person name="Lyhne E.K."/>
            <person name="Kogle M.E."/>
            <person name="Wiebenga A."/>
            <person name="Kun R.S."/>
            <person name="Lubbers R.J."/>
            <person name="Makela M.R."/>
            <person name="Barry K."/>
            <person name="Chovatia M."/>
            <person name="Clum A."/>
            <person name="Daum C."/>
            <person name="Haridas S."/>
            <person name="He G."/>
            <person name="LaButti K."/>
            <person name="Lipzen A."/>
            <person name="Mondo S."/>
            <person name="Riley R."/>
            <person name="Salamov A."/>
            <person name="Simmons B.A."/>
            <person name="Magnuson J.K."/>
            <person name="Henrissat B."/>
            <person name="Mortensen U.H."/>
            <person name="Larsen T.O."/>
            <person name="Devries R.P."/>
            <person name="Grigoriev I.V."/>
            <person name="Machida M."/>
            <person name="Baker S.E."/>
            <person name="Andersen M.R."/>
        </authorList>
    </citation>
    <scope>NUCLEOTIDE SEQUENCE [LARGE SCALE GENOMIC DNA]</scope>
    <source>
        <strain evidence="3 4">CBS 151.66</strain>
    </source>
</reference>
<dbReference type="Gene3D" id="3.30.430.10">
    <property type="entry name" value="Killer Toxin P4, subunit A"/>
    <property type="match status" value="1"/>
</dbReference>
<protein>
    <submittedName>
        <fullName evidence="3">Killer toxin</fullName>
    </submittedName>
</protein>
<evidence type="ECO:0000256" key="1">
    <source>
        <dbReference type="SAM" id="SignalP"/>
    </source>
</evidence>
<proteinExistence type="predicted"/>
<dbReference type="EMBL" id="ML732285">
    <property type="protein sequence ID" value="KAB8070990.1"/>
    <property type="molecule type" value="Genomic_DNA"/>
</dbReference>
<dbReference type="InterPro" id="IPR015131">
    <property type="entry name" value="Killer_tox_Kp4"/>
</dbReference>
<dbReference type="Pfam" id="PF09044">
    <property type="entry name" value="Kp4"/>
    <property type="match status" value="1"/>
</dbReference>
<keyword evidence="4" id="KW-1185">Reference proteome</keyword>
<name>A0A5N5WV01_9EURO</name>
<evidence type="ECO:0000313" key="3">
    <source>
        <dbReference type="EMBL" id="KAB8070990.1"/>
    </source>
</evidence>
<gene>
    <name evidence="3" type="ORF">BDV29DRAFT_159904</name>
</gene>
<feature type="signal peptide" evidence="1">
    <location>
        <begin position="1"/>
        <end position="19"/>
    </location>
</feature>
<dbReference type="Proteomes" id="UP000326565">
    <property type="component" value="Unassembled WGS sequence"/>
</dbReference>
<dbReference type="GO" id="GO:0005576">
    <property type="term" value="C:extracellular region"/>
    <property type="evidence" value="ECO:0007669"/>
    <property type="project" value="InterPro"/>
</dbReference>
<evidence type="ECO:0000313" key="4">
    <source>
        <dbReference type="Proteomes" id="UP000326565"/>
    </source>
</evidence>
<evidence type="ECO:0000259" key="2">
    <source>
        <dbReference type="Pfam" id="PF09044"/>
    </source>
</evidence>
<dbReference type="InterPro" id="IPR011329">
    <property type="entry name" value="Killer_tox_Kp4/SMK"/>
</dbReference>
<organism evidence="3 4">
    <name type="scientific">Aspergillus leporis</name>
    <dbReference type="NCBI Taxonomy" id="41062"/>
    <lineage>
        <taxon>Eukaryota</taxon>
        <taxon>Fungi</taxon>
        <taxon>Dikarya</taxon>
        <taxon>Ascomycota</taxon>
        <taxon>Pezizomycotina</taxon>
        <taxon>Eurotiomycetes</taxon>
        <taxon>Eurotiomycetidae</taxon>
        <taxon>Eurotiales</taxon>
        <taxon>Aspergillaceae</taxon>
        <taxon>Aspergillus</taxon>
        <taxon>Aspergillus subgen. Circumdati</taxon>
    </lineage>
</organism>
<feature type="chain" id="PRO_5024949016" evidence="1">
    <location>
        <begin position="20"/>
        <end position="138"/>
    </location>
</feature>
<dbReference type="AlphaFoldDB" id="A0A5N5WV01"/>
<feature type="domain" description="Killer toxin Kp4" evidence="2">
    <location>
        <begin position="17"/>
        <end position="135"/>
    </location>
</feature>
<accession>A0A5N5WV01</accession>
<dbReference type="SUPFAM" id="SSF55221">
    <property type="entry name" value="Yeast killer toxins"/>
    <property type="match status" value="1"/>
</dbReference>
<dbReference type="OrthoDB" id="4177994at2759"/>
<keyword evidence="1" id="KW-0732">Signal</keyword>